<dbReference type="GO" id="GO:0006096">
    <property type="term" value="P:glycolytic process"/>
    <property type="evidence" value="ECO:0007669"/>
    <property type="project" value="InterPro"/>
</dbReference>
<keyword evidence="5 8" id="KW-0418">Kinase</keyword>
<dbReference type="GO" id="GO:0004618">
    <property type="term" value="F:phosphoglycerate kinase activity"/>
    <property type="evidence" value="ECO:0007669"/>
    <property type="project" value="UniProtKB-EC"/>
</dbReference>
<dbReference type="PANTHER" id="PTHR11406:SF23">
    <property type="entry name" value="PHOSPHOGLYCERATE KINASE 1, CHLOROPLASTIC-RELATED"/>
    <property type="match status" value="1"/>
</dbReference>
<evidence type="ECO:0000256" key="6">
    <source>
        <dbReference type="ARBA" id="ARBA00022840"/>
    </source>
</evidence>
<evidence type="ECO:0000313" key="10">
    <source>
        <dbReference type="Proteomes" id="UP000229500"/>
    </source>
</evidence>
<evidence type="ECO:0000256" key="4">
    <source>
        <dbReference type="ARBA" id="ARBA00022741"/>
    </source>
</evidence>
<dbReference type="Gene3D" id="3.40.50.1260">
    <property type="entry name" value="Phosphoglycerate kinase, N-terminal domain"/>
    <property type="match status" value="3"/>
</dbReference>
<dbReference type="Pfam" id="PF00162">
    <property type="entry name" value="PGK"/>
    <property type="match status" value="2"/>
</dbReference>
<keyword evidence="3 8" id="KW-0808">Transferase</keyword>
<evidence type="ECO:0000256" key="8">
    <source>
        <dbReference type="RuleBase" id="RU000532"/>
    </source>
</evidence>
<evidence type="ECO:0000256" key="3">
    <source>
        <dbReference type="ARBA" id="ARBA00022679"/>
    </source>
</evidence>
<dbReference type="InterPro" id="IPR001576">
    <property type="entry name" value="Phosphoglycerate_kinase"/>
</dbReference>
<dbReference type="InterPro" id="IPR015824">
    <property type="entry name" value="Phosphoglycerate_kinase_N"/>
</dbReference>
<dbReference type="GO" id="GO:0005524">
    <property type="term" value="F:ATP binding"/>
    <property type="evidence" value="ECO:0007669"/>
    <property type="project" value="UniProtKB-KW"/>
</dbReference>
<sequence>MHLPSVKNLKVAGKRVLLRTNYDVPLSLTGWVVDETRIHESLPTIGYLLSQKAKIIIISHLGSPGGKVVLNLSLKPAVDVLSELVLDVTGKIKIPLIDKMGLKERFAKKIVVLENLRFDAREEANDKNFAKKLASLADFYVNDAFACSHRRHASIVGIPKFLPAAFGFDFLEEVKVLTKLRGKPQKPVVLLLGGVKEDKIEYAKKLIDWADWILVGGKLVEHDGIPALLNHHKIVGSLIKNGQDITMKTAEEFAKIMAKAKTIVWSGPMGNFYDSNYEQGTKKIAEAVVKSGAFSVAGGGDTEAAITKFGLNKKIDFISSGGGAMLAFLAEGTLPGIRAIANDKYQINNL</sequence>
<dbReference type="EC" id="2.7.2.3" evidence="2 8"/>
<dbReference type="GO" id="GO:0006094">
    <property type="term" value="P:gluconeogenesis"/>
    <property type="evidence" value="ECO:0007669"/>
    <property type="project" value="TreeGrafter"/>
</dbReference>
<evidence type="ECO:0000256" key="1">
    <source>
        <dbReference type="ARBA" id="ARBA00000642"/>
    </source>
</evidence>
<feature type="binding site" evidence="7">
    <location>
        <position position="242"/>
    </location>
    <ligand>
        <name>ATP</name>
        <dbReference type="ChEBI" id="CHEBI:30616"/>
    </ligand>
</feature>
<feature type="binding site" evidence="7">
    <location>
        <begin position="299"/>
        <end position="302"/>
    </location>
    <ligand>
        <name>ATP</name>
        <dbReference type="ChEBI" id="CHEBI:30616"/>
    </ligand>
</feature>
<dbReference type="GO" id="GO:0043531">
    <property type="term" value="F:ADP binding"/>
    <property type="evidence" value="ECO:0007669"/>
    <property type="project" value="TreeGrafter"/>
</dbReference>
<evidence type="ECO:0000256" key="2">
    <source>
        <dbReference type="ARBA" id="ARBA00013061"/>
    </source>
</evidence>
<dbReference type="SUPFAM" id="SSF53748">
    <property type="entry name" value="Phosphoglycerate kinase"/>
    <property type="match status" value="1"/>
</dbReference>
<keyword evidence="4" id="KW-0547">Nucleotide-binding</keyword>
<organism evidence="9 10">
    <name type="scientific">Candidatus Shapirobacteria bacterium CG10_big_fil_rev_8_21_14_0_10_38_14</name>
    <dbReference type="NCBI Taxonomy" id="1974483"/>
    <lineage>
        <taxon>Bacteria</taxon>
        <taxon>Candidatus Shapironibacteriota</taxon>
    </lineage>
</organism>
<dbReference type="InterPro" id="IPR036043">
    <property type="entry name" value="Phosphoglycerate_kinase_sf"/>
</dbReference>
<dbReference type="PANTHER" id="PTHR11406">
    <property type="entry name" value="PHOSPHOGLYCERATE KINASE"/>
    <property type="match status" value="1"/>
</dbReference>
<dbReference type="PIRSF" id="PIRSF000724">
    <property type="entry name" value="Pgk"/>
    <property type="match status" value="1"/>
</dbReference>
<evidence type="ECO:0000256" key="5">
    <source>
        <dbReference type="ARBA" id="ARBA00022777"/>
    </source>
</evidence>
<dbReference type="Proteomes" id="UP000229500">
    <property type="component" value="Unassembled WGS sequence"/>
</dbReference>
<feature type="binding site" evidence="7">
    <location>
        <position position="199"/>
    </location>
    <ligand>
        <name>ATP</name>
        <dbReference type="ChEBI" id="CHEBI:30616"/>
    </ligand>
</feature>
<name>A0A2M8L5U8_9BACT</name>
<dbReference type="EMBL" id="PFEL01000045">
    <property type="protein sequence ID" value="PJE69214.1"/>
    <property type="molecule type" value="Genomic_DNA"/>
</dbReference>
<dbReference type="PRINTS" id="PR00477">
    <property type="entry name" value="PHGLYCKINASE"/>
</dbReference>
<dbReference type="AlphaFoldDB" id="A0A2M8L5U8"/>
<comment type="similarity">
    <text evidence="8">Belongs to the phosphoglycerate kinase family.</text>
</comment>
<dbReference type="GO" id="GO:0005829">
    <property type="term" value="C:cytosol"/>
    <property type="evidence" value="ECO:0007669"/>
    <property type="project" value="TreeGrafter"/>
</dbReference>
<protein>
    <recommendedName>
        <fullName evidence="2 8">Phosphoglycerate kinase</fullName>
        <ecNumber evidence="2 8">2.7.2.3</ecNumber>
    </recommendedName>
</protein>
<proteinExistence type="inferred from homology"/>
<reference evidence="10" key="1">
    <citation type="submission" date="2017-09" db="EMBL/GenBank/DDBJ databases">
        <title>Depth-based differentiation of microbial function through sediment-hosted aquifers and enrichment of novel symbionts in the deep terrestrial subsurface.</title>
        <authorList>
            <person name="Probst A.J."/>
            <person name="Ladd B."/>
            <person name="Jarett J.K."/>
            <person name="Geller-Mcgrath D.E."/>
            <person name="Sieber C.M.K."/>
            <person name="Emerson J.B."/>
            <person name="Anantharaman K."/>
            <person name="Thomas B.C."/>
            <person name="Malmstrom R."/>
            <person name="Stieglmeier M."/>
            <person name="Klingl A."/>
            <person name="Woyke T."/>
            <person name="Ryan C.M."/>
            <person name="Banfield J.F."/>
        </authorList>
    </citation>
    <scope>NUCLEOTIDE SEQUENCE [LARGE SCALE GENOMIC DNA]</scope>
</reference>
<gene>
    <name evidence="9" type="ORF">COU96_00980</name>
</gene>
<comment type="catalytic activity">
    <reaction evidence="1 8">
        <text>(2R)-3-phosphoglycerate + ATP = (2R)-3-phospho-glyceroyl phosphate + ADP</text>
        <dbReference type="Rhea" id="RHEA:14801"/>
        <dbReference type="ChEBI" id="CHEBI:30616"/>
        <dbReference type="ChEBI" id="CHEBI:57604"/>
        <dbReference type="ChEBI" id="CHEBI:58272"/>
        <dbReference type="ChEBI" id="CHEBI:456216"/>
        <dbReference type="EC" id="2.7.2.3"/>
    </reaction>
</comment>
<keyword evidence="6 7" id="KW-0067">ATP-binding</keyword>
<accession>A0A2M8L5U8</accession>
<evidence type="ECO:0000313" key="9">
    <source>
        <dbReference type="EMBL" id="PJE69214.1"/>
    </source>
</evidence>
<comment type="caution">
    <text evidence="9">The sequence shown here is derived from an EMBL/GenBank/DDBJ whole genome shotgun (WGS) entry which is preliminary data.</text>
</comment>
<evidence type="ECO:0000256" key="7">
    <source>
        <dbReference type="PIRSR" id="PIRSR000724-2"/>
    </source>
</evidence>